<protein>
    <submittedName>
        <fullName evidence="1">Uncharacterized protein</fullName>
    </submittedName>
</protein>
<organism evidence="1 2">
    <name type="scientific">Zophobas morio</name>
    <dbReference type="NCBI Taxonomy" id="2755281"/>
    <lineage>
        <taxon>Eukaryota</taxon>
        <taxon>Metazoa</taxon>
        <taxon>Ecdysozoa</taxon>
        <taxon>Arthropoda</taxon>
        <taxon>Hexapoda</taxon>
        <taxon>Insecta</taxon>
        <taxon>Pterygota</taxon>
        <taxon>Neoptera</taxon>
        <taxon>Endopterygota</taxon>
        <taxon>Coleoptera</taxon>
        <taxon>Polyphaga</taxon>
        <taxon>Cucujiformia</taxon>
        <taxon>Tenebrionidae</taxon>
        <taxon>Zophobas</taxon>
    </lineage>
</organism>
<dbReference type="EMBL" id="JALNTZ010000004">
    <property type="protein sequence ID" value="KAJ3654724.1"/>
    <property type="molecule type" value="Genomic_DNA"/>
</dbReference>
<gene>
    <name evidence="1" type="ORF">Zmor_013895</name>
</gene>
<proteinExistence type="predicted"/>
<dbReference type="Proteomes" id="UP001168821">
    <property type="component" value="Unassembled WGS sequence"/>
</dbReference>
<evidence type="ECO:0000313" key="1">
    <source>
        <dbReference type="EMBL" id="KAJ3654724.1"/>
    </source>
</evidence>
<comment type="caution">
    <text evidence="1">The sequence shown here is derived from an EMBL/GenBank/DDBJ whole genome shotgun (WGS) entry which is preliminary data.</text>
</comment>
<reference evidence="1" key="1">
    <citation type="journal article" date="2023" name="G3 (Bethesda)">
        <title>Whole genome assemblies of Zophobas morio and Tenebrio molitor.</title>
        <authorList>
            <person name="Kaur S."/>
            <person name="Stinson S.A."/>
            <person name="diCenzo G.C."/>
        </authorList>
    </citation>
    <scope>NUCLEOTIDE SEQUENCE</scope>
    <source>
        <strain evidence="1">QUZm001</strain>
    </source>
</reference>
<sequence>MGEAEVEICICQLKIKHRTVLANIEDDFILVMDLISCHGLTIDPAEKVLGLGNEEFILNQHCIESNPARLIACQNVKVRGNAETIVPVSAEVKPRFSLSITQPPHTPKKNLMIASALLNTDCDIHVRVANVFLPSVN</sequence>
<dbReference type="AlphaFoldDB" id="A0AA38IGU8"/>
<keyword evidence="2" id="KW-1185">Reference proteome</keyword>
<accession>A0AA38IGU8</accession>
<evidence type="ECO:0000313" key="2">
    <source>
        <dbReference type="Proteomes" id="UP001168821"/>
    </source>
</evidence>
<name>A0AA38IGU8_9CUCU</name>